<dbReference type="InterPro" id="IPR002818">
    <property type="entry name" value="DJ-1/PfpI"/>
</dbReference>
<dbReference type="InterPro" id="IPR029062">
    <property type="entry name" value="Class_I_gatase-like"/>
</dbReference>
<dbReference type="CDD" id="cd03138">
    <property type="entry name" value="GATase1_AraC_2"/>
    <property type="match status" value="1"/>
</dbReference>
<dbReference type="Gene3D" id="1.10.10.60">
    <property type="entry name" value="Homeodomain-like"/>
    <property type="match status" value="2"/>
</dbReference>
<evidence type="ECO:0000256" key="1">
    <source>
        <dbReference type="ARBA" id="ARBA00023015"/>
    </source>
</evidence>
<organism evidence="5 6">
    <name type="scientific">Glaciecola siphonariae</name>
    <dbReference type="NCBI Taxonomy" id="521012"/>
    <lineage>
        <taxon>Bacteria</taxon>
        <taxon>Pseudomonadati</taxon>
        <taxon>Pseudomonadota</taxon>
        <taxon>Gammaproteobacteria</taxon>
        <taxon>Alteromonadales</taxon>
        <taxon>Alteromonadaceae</taxon>
        <taxon>Glaciecola</taxon>
    </lineage>
</organism>
<dbReference type="RefSeq" id="WP_382405991.1">
    <property type="nucleotide sequence ID" value="NZ_JBHSGU010000002.1"/>
</dbReference>
<dbReference type="Proteomes" id="UP001595897">
    <property type="component" value="Unassembled WGS sequence"/>
</dbReference>
<dbReference type="PROSITE" id="PS01124">
    <property type="entry name" value="HTH_ARAC_FAMILY_2"/>
    <property type="match status" value="1"/>
</dbReference>
<accession>A0ABV9LRY5</accession>
<dbReference type="EMBL" id="JBHSGU010000002">
    <property type="protein sequence ID" value="MFC4699237.1"/>
    <property type="molecule type" value="Genomic_DNA"/>
</dbReference>
<dbReference type="SUPFAM" id="SSF52317">
    <property type="entry name" value="Class I glutamine amidotransferase-like"/>
    <property type="match status" value="1"/>
</dbReference>
<dbReference type="PANTHER" id="PTHR43130:SF11">
    <property type="entry name" value="TRANSCRIPTIONAL REGULATORY PROTEIN"/>
    <property type="match status" value="1"/>
</dbReference>
<dbReference type="InterPro" id="IPR020449">
    <property type="entry name" value="Tscrpt_reg_AraC-type_HTH"/>
</dbReference>
<proteinExistence type="predicted"/>
<reference evidence="6" key="1">
    <citation type="journal article" date="2019" name="Int. J. Syst. Evol. Microbiol.">
        <title>The Global Catalogue of Microorganisms (GCM) 10K type strain sequencing project: providing services to taxonomists for standard genome sequencing and annotation.</title>
        <authorList>
            <consortium name="The Broad Institute Genomics Platform"/>
            <consortium name="The Broad Institute Genome Sequencing Center for Infectious Disease"/>
            <person name="Wu L."/>
            <person name="Ma J."/>
        </authorList>
    </citation>
    <scope>NUCLEOTIDE SEQUENCE [LARGE SCALE GENOMIC DNA]</scope>
    <source>
        <strain evidence="6">KACC 12507</strain>
    </source>
</reference>
<comment type="caution">
    <text evidence="5">The sequence shown here is derived from an EMBL/GenBank/DDBJ whole genome shotgun (WGS) entry which is preliminary data.</text>
</comment>
<dbReference type="InterPro" id="IPR018062">
    <property type="entry name" value="HTH_AraC-typ_CS"/>
</dbReference>
<keyword evidence="1" id="KW-0805">Transcription regulation</keyword>
<evidence type="ECO:0000259" key="4">
    <source>
        <dbReference type="PROSITE" id="PS01124"/>
    </source>
</evidence>
<dbReference type="PROSITE" id="PS00041">
    <property type="entry name" value="HTH_ARAC_FAMILY_1"/>
    <property type="match status" value="1"/>
</dbReference>
<dbReference type="PANTHER" id="PTHR43130">
    <property type="entry name" value="ARAC-FAMILY TRANSCRIPTIONAL REGULATOR"/>
    <property type="match status" value="1"/>
</dbReference>
<sequence>MPYFKKYKVTIVGFDGALASAITGAMDIFSFAGVSWQRFNHLPPEPRFTVSLASLNQRPVECINRLTLNAHQAIEDINSTDILLIPTIGGSIHKVLEQNQALLPHLVRISQSGCDVLGNCSGAFLLAKAGLLNDRTATTHWGYASLFANMFSDVNLDIKQMITQSDNVYCAGGGVAFHNLCLLLIERYCGREVANQVAKAHVIDTHRTNQSAFTNIRQLKQHQQPQIVKVQEFIEDNYQLPLKVSELAKMVHVTSRTLNRQFQQWVNMRPIEYIQTIRVEQAKRLLEGGHKHIQSLALEVGYEDAASFAKLFKKTTGYTPAQYKIKFHRDFDF</sequence>
<keyword evidence="2" id="KW-0238">DNA-binding</keyword>
<dbReference type="InterPro" id="IPR052158">
    <property type="entry name" value="INH-QAR"/>
</dbReference>
<evidence type="ECO:0000313" key="6">
    <source>
        <dbReference type="Proteomes" id="UP001595897"/>
    </source>
</evidence>
<name>A0ABV9LRY5_9ALTE</name>
<feature type="domain" description="HTH araC/xylS-type" evidence="4">
    <location>
        <begin position="228"/>
        <end position="326"/>
    </location>
</feature>
<dbReference type="InterPro" id="IPR018060">
    <property type="entry name" value="HTH_AraC"/>
</dbReference>
<keyword evidence="6" id="KW-1185">Reference proteome</keyword>
<dbReference type="SUPFAM" id="SSF46689">
    <property type="entry name" value="Homeodomain-like"/>
    <property type="match status" value="2"/>
</dbReference>
<dbReference type="PRINTS" id="PR00032">
    <property type="entry name" value="HTHARAC"/>
</dbReference>
<dbReference type="Pfam" id="PF01965">
    <property type="entry name" value="DJ-1_PfpI"/>
    <property type="match status" value="1"/>
</dbReference>
<dbReference type="SMART" id="SM00342">
    <property type="entry name" value="HTH_ARAC"/>
    <property type="match status" value="1"/>
</dbReference>
<evidence type="ECO:0000256" key="2">
    <source>
        <dbReference type="ARBA" id="ARBA00023125"/>
    </source>
</evidence>
<dbReference type="Gene3D" id="3.40.50.880">
    <property type="match status" value="1"/>
</dbReference>
<protein>
    <submittedName>
        <fullName evidence="5">GlxA family transcriptional regulator</fullName>
    </submittedName>
</protein>
<gene>
    <name evidence="5" type="ORF">ACFO4O_03580</name>
</gene>
<dbReference type="Pfam" id="PF12833">
    <property type="entry name" value="HTH_18"/>
    <property type="match status" value="1"/>
</dbReference>
<keyword evidence="3" id="KW-0804">Transcription</keyword>
<evidence type="ECO:0000313" key="5">
    <source>
        <dbReference type="EMBL" id="MFC4699237.1"/>
    </source>
</evidence>
<evidence type="ECO:0000256" key="3">
    <source>
        <dbReference type="ARBA" id="ARBA00023163"/>
    </source>
</evidence>
<dbReference type="InterPro" id="IPR009057">
    <property type="entry name" value="Homeodomain-like_sf"/>
</dbReference>